<dbReference type="RefSeq" id="WP_368009804.1">
    <property type="nucleotide sequence ID" value="NZ_JAMXFF010000097.1"/>
</dbReference>
<gene>
    <name evidence="3" type="ORF">NG799_29165</name>
</gene>
<evidence type="ECO:0000256" key="2">
    <source>
        <dbReference type="SAM" id="SignalP"/>
    </source>
</evidence>
<comment type="caution">
    <text evidence="3">The sequence shown here is derived from an EMBL/GenBank/DDBJ whole genome shotgun (WGS) entry which is preliminary data.</text>
</comment>
<keyword evidence="2" id="KW-0732">Signal</keyword>
<protein>
    <recommendedName>
        <fullName evidence="5">DUF4175 domain-containing protein</fullName>
    </recommendedName>
</protein>
<evidence type="ECO:0008006" key="5">
    <source>
        <dbReference type="Google" id="ProtNLM"/>
    </source>
</evidence>
<evidence type="ECO:0000256" key="1">
    <source>
        <dbReference type="SAM" id="MobiDB-lite"/>
    </source>
</evidence>
<feature type="compositionally biased region" description="Low complexity" evidence="1">
    <location>
        <begin position="91"/>
        <end position="103"/>
    </location>
</feature>
<name>A0ABT2N057_9CYAN</name>
<dbReference type="Proteomes" id="UP001525890">
    <property type="component" value="Unassembled WGS sequence"/>
</dbReference>
<evidence type="ECO:0000313" key="3">
    <source>
        <dbReference type="EMBL" id="MCT7970388.1"/>
    </source>
</evidence>
<feature type="signal peptide" evidence="2">
    <location>
        <begin position="1"/>
        <end position="30"/>
    </location>
</feature>
<sequence length="103" mass="11320">MNASLFTKTVLGTAAAGLTLLVVSASPLFAQRPQGQAPRMTLEQMQQQHEEMRAQMEEMRGQMQGMQEMKERCKAKMNGGTMGGGEEGSTHQNQQNHQNPTAQ</sequence>
<proteinExistence type="predicted"/>
<accession>A0ABT2N057</accession>
<feature type="region of interest" description="Disordered" evidence="1">
    <location>
        <begin position="33"/>
        <end position="103"/>
    </location>
</feature>
<reference evidence="3 4" key="1">
    <citation type="journal article" date="2022" name="Front. Microbiol.">
        <title>High genomic differentiation and limited gene flow indicate recent cryptic speciation within the genus Laspinema (cyanobacteria).</title>
        <authorList>
            <person name="Stanojkovic A."/>
            <person name="Skoupy S."/>
            <person name="Skaloud P."/>
            <person name="Dvorak P."/>
        </authorList>
    </citation>
    <scope>NUCLEOTIDE SEQUENCE [LARGE SCALE GENOMIC DNA]</scope>
    <source>
        <strain evidence="3 4">D2a</strain>
    </source>
</reference>
<evidence type="ECO:0000313" key="4">
    <source>
        <dbReference type="Proteomes" id="UP001525890"/>
    </source>
</evidence>
<dbReference type="EMBL" id="JAMXFF010000097">
    <property type="protein sequence ID" value="MCT7970388.1"/>
    <property type="molecule type" value="Genomic_DNA"/>
</dbReference>
<keyword evidence="4" id="KW-1185">Reference proteome</keyword>
<feature type="compositionally biased region" description="Basic and acidic residues" evidence="1">
    <location>
        <begin position="48"/>
        <end position="60"/>
    </location>
</feature>
<feature type="chain" id="PRO_5045446629" description="DUF4175 domain-containing protein" evidence="2">
    <location>
        <begin position="31"/>
        <end position="103"/>
    </location>
</feature>
<organism evidence="3 4">
    <name type="scientific">Laspinema palackyanum D2a</name>
    <dbReference type="NCBI Taxonomy" id="2953684"/>
    <lineage>
        <taxon>Bacteria</taxon>
        <taxon>Bacillati</taxon>
        <taxon>Cyanobacteriota</taxon>
        <taxon>Cyanophyceae</taxon>
        <taxon>Oscillatoriophycideae</taxon>
        <taxon>Oscillatoriales</taxon>
        <taxon>Laspinemataceae</taxon>
        <taxon>Laspinema</taxon>
        <taxon>Laspinema palackyanum</taxon>
    </lineage>
</organism>